<accession>A0A0D2WRC6</accession>
<dbReference type="STRING" id="595528.A0A0D2WRC6"/>
<dbReference type="EMBL" id="KE346365">
    <property type="protein sequence ID" value="KJE93743.1"/>
    <property type="molecule type" value="Genomic_DNA"/>
</dbReference>
<keyword evidence="3 6" id="KW-0547">Nucleotide-binding</keyword>
<keyword evidence="4 6" id="KW-0378">Hydrolase</keyword>
<dbReference type="PhylomeDB" id="A0A0D2WRC6"/>
<dbReference type="Gene3D" id="3.40.50.300">
    <property type="entry name" value="P-loop containing nucleotide triphosphate hydrolases"/>
    <property type="match status" value="1"/>
</dbReference>
<dbReference type="OrthoDB" id="5839at2759"/>
<dbReference type="PANTHER" id="PTHR21231">
    <property type="entry name" value="XPA-BINDING PROTEIN 1-RELATED"/>
    <property type="match status" value="1"/>
</dbReference>
<dbReference type="InterPro" id="IPR030228">
    <property type="entry name" value="Gpn3"/>
</dbReference>
<dbReference type="PANTHER" id="PTHR21231:SF7">
    <property type="entry name" value="GPN-LOOP GTPASE 3"/>
    <property type="match status" value="1"/>
</dbReference>
<evidence type="ECO:0000256" key="1">
    <source>
        <dbReference type="ARBA" id="ARBA00005290"/>
    </source>
</evidence>
<dbReference type="eggNOG" id="KOG1534">
    <property type="taxonomic scope" value="Eukaryota"/>
</dbReference>
<keyword evidence="9" id="KW-1185">Reference proteome</keyword>
<evidence type="ECO:0000256" key="3">
    <source>
        <dbReference type="ARBA" id="ARBA00022741"/>
    </source>
</evidence>
<evidence type="ECO:0000256" key="4">
    <source>
        <dbReference type="ARBA" id="ARBA00022801"/>
    </source>
</evidence>
<dbReference type="Proteomes" id="UP000008743">
    <property type="component" value="Unassembled WGS sequence"/>
</dbReference>
<name>A0A0D2WRC6_CAPO3</name>
<dbReference type="AlphaFoldDB" id="A0A0D2WRC6"/>
<evidence type="ECO:0000256" key="2">
    <source>
        <dbReference type="ARBA" id="ARBA00014587"/>
    </source>
</evidence>
<dbReference type="InterPro" id="IPR027417">
    <property type="entry name" value="P-loop_NTPase"/>
</dbReference>
<feature type="region of interest" description="Disordered" evidence="7">
    <location>
        <begin position="257"/>
        <end position="298"/>
    </location>
</feature>
<feature type="compositionally biased region" description="Basic and acidic residues" evidence="7">
    <location>
        <begin position="280"/>
        <end position="298"/>
    </location>
</feature>
<sequence length="298" mass="33768">MRFGHFVVGPAGSGKSRLCCKLVQHAQTLGRTIHVINLDPGAETFDVAPSFDIREFITVADVMEECQLGPNGSLIYCMEWLLNHITYLTDELDGYADNSYFLFDCPGQIELYVHLPIVPRIVQLLDQRFVRSATVFLLDSQCVNDIPKYVSGALSAMTTMLNMGLPQLNILSKLDLFQQPLSRLQLQRFLDGDVTTVMQAANHAMPAKFRRLNERIAPTLDDYGLLGFLPLNYLDIDTLERVLYQMDAIVQHGDELEPAGKDLREERDESQELFEAMQGNKDDMIRELLERRPNDPTA</sequence>
<keyword evidence="5 6" id="KW-0342">GTP-binding</keyword>
<dbReference type="CDD" id="cd17872">
    <property type="entry name" value="GPN3"/>
    <property type="match status" value="1"/>
</dbReference>
<comment type="subunit">
    <text evidence="6">Binds to RNA polymerase II (RNAPII).</text>
</comment>
<dbReference type="Pfam" id="PF03029">
    <property type="entry name" value="ATP_bind_1"/>
    <property type="match status" value="1"/>
</dbReference>
<evidence type="ECO:0000313" key="8">
    <source>
        <dbReference type="EMBL" id="KJE93743.1"/>
    </source>
</evidence>
<evidence type="ECO:0000256" key="5">
    <source>
        <dbReference type="ARBA" id="ARBA00023134"/>
    </source>
</evidence>
<evidence type="ECO:0000256" key="7">
    <source>
        <dbReference type="SAM" id="MobiDB-lite"/>
    </source>
</evidence>
<evidence type="ECO:0000256" key="6">
    <source>
        <dbReference type="RuleBase" id="RU365059"/>
    </source>
</evidence>
<organism evidence="8 9">
    <name type="scientific">Capsaspora owczarzaki (strain ATCC 30864)</name>
    <dbReference type="NCBI Taxonomy" id="595528"/>
    <lineage>
        <taxon>Eukaryota</taxon>
        <taxon>Filasterea</taxon>
        <taxon>Capsaspora</taxon>
    </lineage>
</organism>
<feature type="compositionally biased region" description="Basic and acidic residues" evidence="7">
    <location>
        <begin position="257"/>
        <end position="267"/>
    </location>
</feature>
<dbReference type="GO" id="GO:0005525">
    <property type="term" value="F:GTP binding"/>
    <property type="evidence" value="ECO:0007669"/>
    <property type="project" value="UniProtKB-KW"/>
</dbReference>
<comment type="function">
    <text evidence="6">Small GTPase required for proper nuclear import of RNA polymerase II and III (RNAPII and RNAPIII). May act at an RNAP assembly step prior to nuclear import.</text>
</comment>
<gene>
    <name evidence="8" type="ORF">CAOG_004493</name>
</gene>
<evidence type="ECO:0000313" key="9">
    <source>
        <dbReference type="Proteomes" id="UP000008743"/>
    </source>
</evidence>
<dbReference type="SUPFAM" id="SSF52540">
    <property type="entry name" value="P-loop containing nucleoside triphosphate hydrolases"/>
    <property type="match status" value="1"/>
</dbReference>
<dbReference type="InterPro" id="IPR004130">
    <property type="entry name" value="Gpn"/>
</dbReference>
<protein>
    <recommendedName>
        <fullName evidence="2 6">GPN-loop GTPase 3</fullName>
    </recommendedName>
</protein>
<reference evidence="9" key="1">
    <citation type="submission" date="2011-02" db="EMBL/GenBank/DDBJ databases">
        <title>The Genome Sequence of Capsaspora owczarzaki ATCC 30864.</title>
        <authorList>
            <person name="Russ C."/>
            <person name="Cuomo C."/>
            <person name="Burger G."/>
            <person name="Gray M.W."/>
            <person name="Holland P.W.H."/>
            <person name="King N."/>
            <person name="Lang F.B.F."/>
            <person name="Roger A.J."/>
            <person name="Ruiz-Trillo I."/>
            <person name="Young S.K."/>
            <person name="Zeng Q."/>
            <person name="Gargeya S."/>
            <person name="Alvarado L."/>
            <person name="Berlin A."/>
            <person name="Chapman S.B."/>
            <person name="Chen Z."/>
            <person name="Freedman E."/>
            <person name="Gellesch M."/>
            <person name="Goldberg J."/>
            <person name="Griggs A."/>
            <person name="Gujja S."/>
            <person name="Heilman E."/>
            <person name="Heiman D."/>
            <person name="Howarth C."/>
            <person name="Mehta T."/>
            <person name="Neiman D."/>
            <person name="Pearson M."/>
            <person name="Roberts A."/>
            <person name="Saif S."/>
            <person name="Shea T."/>
            <person name="Shenoy N."/>
            <person name="Sisk P."/>
            <person name="Stolte C."/>
            <person name="Sykes S."/>
            <person name="White J."/>
            <person name="Yandava C."/>
            <person name="Haas B."/>
            <person name="Nusbaum C."/>
            <person name="Birren B."/>
        </authorList>
    </citation>
    <scope>NUCLEOTIDE SEQUENCE</scope>
    <source>
        <strain evidence="9">ATCC 30864</strain>
    </source>
</reference>
<dbReference type="InParanoid" id="A0A0D2WRC6"/>
<dbReference type="GO" id="GO:0003924">
    <property type="term" value="F:GTPase activity"/>
    <property type="evidence" value="ECO:0007669"/>
    <property type="project" value="TreeGrafter"/>
</dbReference>
<comment type="similarity">
    <text evidence="1 6">Belongs to the GPN-loop GTPase family.</text>
</comment>
<proteinExistence type="inferred from homology"/>